<dbReference type="SUPFAM" id="SSF54373">
    <property type="entry name" value="FAD-linked reductases, C-terminal domain"/>
    <property type="match status" value="1"/>
</dbReference>
<dbReference type="NCBIfam" id="TIGR02352">
    <property type="entry name" value="thiamin_ThiO"/>
    <property type="match status" value="1"/>
</dbReference>
<dbReference type="Gene3D" id="3.30.9.10">
    <property type="entry name" value="D-Amino Acid Oxidase, subunit A, domain 2"/>
    <property type="match status" value="1"/>
</dbReference>
<dbReference type="PANTHER" id="PTHR13847">
    <property type="entry name" value="SARCOSINE DEHYDROGENASE-RELATED"/>
    <property type="match status" value="1"/>
</dbReference>
<dbReference type="GO" id="GO:0009228">
    <property type="term" value="P:thiamine biosynthetic process"/>
    <property type="evidence" value="ECO:0007669"/>
    <property type="project" value="UniProtKB-KW"/>
</dbReference>
<dbReference type="Gene3D" id="3.50.50.60">
    <property type="entry name" value="FAD/NAD(P)-binding domain"/>
    <property type="match status" value="1"/>
</dbReference>
<feature type="domain" description="FAD dependent oxidoreductase" evidence="4">
    <location>
        <begin position="3"/>
        <end position="344"/>
    </location>
</feature>
<dbReference type="Pfam" id="PF01266">
    <property type="entry name" value="DAO"/>
    <property type="match status" value="1"/>
</dbReference>
<evidence type="ECO:0000259" key="4">
    <source>
        <dbReference type="Pfam" id="PF01266"/>
    </source>
</evidence>
<comment type="caution">
    <text evidence="5">The sequence shown here is derived from an EMBL/GenBank/DDBJ whole genome shotgun (WGS) entry which is preliminary data.</text>
</comment>
<dbReference type="AlphaFoldDB" id="A0A437Q5S8"/>
<evidence type="ECO:0000313" key="5">
    <source>
        <dbReference type="EMBL" id="RVU29864.1"/>
    </source>
</evidence>
<evidence type="ECO:0000256" key="2">
    <source>
        <dbReference type="ARBA" id="ARBA00022977"/>
    </source>
</evidence>
<gene>
    <name evidence="5" type="primary">thiO</name>
    <name evidence="5" type="ORF">EOE65_15085</name>
</gene>
<dbReference type="InterPro" id="IPR036188">
    <property type="entry name" value="FAD/NAD-bd_sf"/>
</dbReference>
<dbReference type="GO" id="GO:0043799">
    <property type="term" value="F:glycine oxidase activity"/>
    <property type="evidence" value="ECO:0007669"/>
    <property type="project" value="UniProtKB-EC"/>
</dbReference>
<sequence>MNDFAIVGAGVIGMMLARELAQADATVALIDKGECARESSWAGGGIVSPLYPWRYSTPVTQLATWSQSSYLHLSQDLLEETGLDPELRQRGMYMVAVDDEEDALQWAQQHHRPMMRVDAQHLYNREPNFAPGHTSALWMPEVSSIRNPRLGAALKQSVVLNPNITVHEHSEVTGLLSDGQRVLGVKTPRVEIKAAHTIVTSGAWTGELLKRFDVSLPVEPVKGQMMVFNAPVGLVNRVVLMGGRYVIPRNDGRILVGSTLEYEGFDKQTTDVAFTSLRDTAIGIIPELANYDVEHHWAGLRPGSPEGIPFIGEVPEWQGLSVNAGHFRNGLVLAPASTRLHADLLLGRDPVIDPQPYQLAGRMN</sequence>
<comment type="pathway">
    <text evidence="1">Cofactor biosynthesis; thiamine diphosphate biosynthesis.</text>
</comment>
<dbReference type="Proteomes" id="UP000282818">
    <property type="component" value="Unassembled WGS sequence"/>
</dbReference>
<keyword evidence="2" id="KW-0784">Thiamine biosynthesis</keyword>
<evidence type="ECO:0000256" key="3">
    <source>
        <dbReference type="ARBA" id="ARBA00023002"/>
    </source>
</evidence>
<organism evidence="5 6">
    <name type="scientific">Neptunomonas marina</name>
    <dbReference type="NCBI Taxonomy" id="1815562"/>
    <lineage>
        <taxon>Bacteria</taxon>
        <taxon>Pseudomonadati</taxon>
        <taxon>Pseudomonadota</taxon>
        <taxon>Gammaproteobacteria</taxon>
        <taxon>Oceanospirillales</taxon>
        <taxon>Oceanospirillaceae</taxon>
        <taxon>Neptunomonas</taxon>
    </lineage>
</organism>
<keyword evidence="6" id="KW-1185">Reference proteome</keyword>
<proteinExistence type="predicted"/>
<dbReference type="UniPathway" id="UPA00060"/>
<dbReference type="PANTHER" id="PTHR13847:SF289">
    <property type="entry name" value="GLYCINE OXIDASE"/>
    <property type="match status" value="1"/>
</dbReference>
<dbReference type="GO" id="GO:0005737">
    <property type="term" value="C:cytoplasm"/>
    <property type="evidence" value="ECO:0007669"/>
    <property type="project" value="TreeGrafter"/>
</dbReference>
<dbReference type="InterPro" id="IPR006076">
    <property type="entry name" value="FAD-dep_OxRdtase"/>
</dbReference>
<dbReference type="EC" id="1.4.3.19" evidence="5"/>
<dbReference type="SUPFAM" id="SSF51905">
    <property type="entry name" value="FAD/NAD(P)-binding domain"/>
    <property type="match status" value="1"/>
</dbReference>
<dbReference type="GO" id="GO:0009229">
    <property type="term" value="P:thiamine diphosphate biosynthetic process"/>
    <property type="evidence" value="ECO:0007669"/>
    <property type="project" value="UniProtKB-UniPathway"/>
</dbReference>
<evidence type="ECO:0000313" key="6">
    <source>
        <dbReference type="Proteomes" id="UP000282818"/>
    </source>
</evidence>
<dbReference type="InterPro" id="IPR012727">
    <property type="entry name" value="Gly_oxidase_ThiO"/>
</dbReference>
<evidence type="ECO:0000256" key="1">
    <source>
        <dbReference type="ARBA" id="ARBA00004948"/>
    </source>
</evidence>
<accession>A0A437Q5S8</accession>
<keyword evidence="3 5" id="KW-0560">Oxidoreductase</keyword>
<name>A0A437Q5S8_9GAMM</name>
<protein>
    <submittedName>
        <fullName evidence="5">Glycine oxidase ThiO</fullName>
        <ecNumber evidence="5">1.4.3.19</ecNumber>
    </submittedName>
</protein>
<dbReference type="EMBL" id="SACQ01000007">
    <property type="protein sequence ID" value="RVU29864.1"/>
    <property type="molecule type" value="Genomic_DNA"/>
</dbReference>
<reference evidence="5 6" key="1">
    <citation type="submission" date="2019-01" db="EMBL/GenBank/DDBJ databases">
        <authorList>
            <person name="Chen W.-M."/>
        </authorList>
    </citation>
    <scope>NUCLEOTIDE SEQUENCE [LARGE SCALE GENOMIC DNA]</scope>
    <source>
        <strain evidence="5 6">HPM-16</strain>
    </source>
</reference>
<dbReference type="RefSeq" id="WP_127695197.1">
    <property type="nucleotide sequence ID" value="NZ_SACQ01000007.1"/>
</dbReference>
<dbReference type="GO" id="GO:0050660">
    <property type="term" value="F:flavin adenine dinucleotide binding"/>
    <property type="evidence" value="ECO:0007669"/>
    <property type="project" value="InterPro"/>
</dbReference>